<dbReference type="Proteomes" id="UP000184079">
    <property type="component" value="Unassembled WGS sequence"/>
</dbReference>
<dbReference type="Pfam" id="PF05090">
    <property type="entry name" value="HTTM"/>
    <property type="match status" value="1"/>
</dbReference>
<keyword evidence="2 5" id="KW-0812">Transmembrane</keyword>
<evidence type="ECO:0000313" key="8">
    <source>
        <dbReference type="Proteomes" id="UP000184079"/>
    </source>
</evidence>
<feature type="transmembrane region" description="Helical" evidence="5">
    <location>
        <begin position="224"/>
        <end position="245"/>
    </location>
</feature>
<evidence type="ECO:0000313" key="7">
    <source>
        <dbReference type="EMBL" id="SHH84393.1"/>
    </source>
</evidence>
<dbReference type="EMBL" id="FQXD01000015">
    <property type="protein sequence ID" value="SHH84393.1"/>
    <property type="molecule type" value="Genomic_DNA"/>
</dbReference>
<keyword evidence="4 5" id="KW-0472">Membrane</keyword>
<dbReference type="InterPro" id="IPR053934">
    <property type="entry name" value="HTTM_dom"/>
</dbReference>
<sequence length="320" mass="36974">MNTIYNKLTTEKHMLIGASLIRVAFGLLILYFYFIHYGQRRFLWGPNGMQEHETFTQNLITTSNLSLYQLNDSVLYFEIIFHIGIVVALLFTLGFMGRLTAILNFVFIWSLQHVNVLILDGGDNVMRIILFYLLFANTTAFFSLDRYRRKEKTPSSITATPLSNSFHNLAILASIIQVSFMYLTSGMHKIMGEVWQNGTALYYILQVDEYTHPFFKEFILSSNILLLIGAYGAIFAQITYPFLLFNRYTKYIAIFNIIAMHVGIAIVMGLFTFSATMISIQLLLLKDKEYAWAYAIIKNLSSKWKLRKGRKYEAEHVEQA</sequence>
<name>A0A1M5WAZ6_9BACI</name>
<evidence type="ECO:0000256" key="5">
    <source>
        <dbReference type="SAM" id="Phobius"/>
    </source>
</evidence>
<dbReference type="GO" id="GO:0012505">
    <property type="term" value="C:endomembrane system"/>
    <property type="evidence" value="ECO:0007669"/>
    <property type="project" value="UniProtKB-SubCell"/>
</dbReference>
<dbReference type="OrthoDB" id="1260738at2"/>
<evidence type="ECO:0000256" key="1">
    <source>
        <dbReference type="ARBA" id="ARBA00004127"/>
    </source>
</evidence>
<dbReference type="PANTHER" id="PTHR39535">
    <property type="entry name" value="SPORULATION-DELAYING PROTEIN SDPB"/>
    <property type="match status" value="1"/>
</dbReference>
<evidence type="ECO:0000256" key="2">
    <source>
        <dbReference type="ARBA" id="ARBA00022692"/>
    </source>
</evidence>
<dbReference type="AlphaFoldDB" id="A0A1M5WAZ6"/>
<keyword evidence="3 5" id="KW-1133">Transmembrane helix</keyword>
<dbReference type="InterPro" id="IPR052964">
    <property type="entry name" value="Sporulation_signal_mat"/>
</dbReference>
<feature type="transmembrane region" description="Helical" evidence="5">
    <location>
        <begin position="125"/>
        <end position="144"/>
    </location>
</feature>
<feature type="transmembrane region" description="Helical" evidence="5">
    <location>
        <begin position="165"/>
        <end position="183"/>
    </location>
</feature>
<feature type="transmembrane region" description="Helical" evidence="5">
    <location>
        <begin position="14"/>
        <end position="34"/>
    </location>
</feature>
<reference evidence="8" key="1">
    <citation type="submission" date="2016-11" db="EMBL/GenBank/DDBJ databases">
        <authorList>
            <person name="Varghese N."/>
            <person name="Submissions S."/>
        </authorList>
    </citation>
    <scope>NUCLEOTIDE SEQUENCE [LARGE SCALE GENOMIC DNA]</scope>
    <source>
        <strain evidence="8">CGMCC 1.6496</strain>
    </source>
</reference>
<feature type="transmembrane region" description="Helical" evidence="5">
    <location>
        <begin position="257"/>
        <end position="284"/>
    </location>
</feature>
<accession>A0A1M5WAZ6</accession>
<protein>
    <submittedName>
        <fullName evidence="7">Vitamin K-dependent gamma-carboxylase</fullName>
    </submittedName>
</protein>
<dbReference type="RefSeq" id="WP_073011640.1">
    <property type="nucleotide sequence ID" value="NZ_FQXD01000015.1"/>
</dbReference>
<comment type="subcellular location">
    <subcellularLocation>
        <location evidence="1">Endomembrane system</location>
        <topology evidence="1">Multi-pass membrane protein</topology>
    </subcellularLocation>
</comment>
<feature type="domain" description="HTTM-like" evidence="6">
    <location>
        <begin position="10"/>
        <end position="289"/>
    </location>
</feature>
<feature type="transmembrane region" description="Helical" evidence="5">
    <location>
        <begin position="74"/>
        <end position="95"/>
    </location>
</feature>
<dbReference type="InterPro" id="IPR011020">
    <property type="entry name" value="HTTM-like"/>
</dbReference>
<proteinExistence type="predicted"/>
<evidence type="ECO:0000259" key="6">
    <source>
        <dbReference type="SMART" id="SM00752"/>
    </source>
</evidence>
<dbReference type="PANTHER" id="PTHR39535:SF2">
    <property type="entry name" value="HTTM DOMAIN-CONTAINING PROTEIN"/>
    <property type="match status" value="1"/>
</dbReference>
<organism evidence="7 8">
    <name type="scientific">Virgibacillus chiguensis</name>
    <dbReference type="NCBI Taxonomy" id="411959"/>
    <lineage>
        <taxon>Bacteria</taxon>
        <taxon>Bacillati</taxon>
        <taxon>Bacillota</taxon>
        <taxon>Bacilli</taxon>
        <taxon>Bacillales</taxon>
        <taxon>Bacillaceae</taxon>
        <taxon>Virgibacillus</taxon>
    </lineage>
</organism>
<keyword evidence="8" id="KW-1185">Reference proteome</keyword>
<gene>
    <name evidence="7" type="ORF">SAMN05421807_11579</name>
</gene>
<evidence type="ECO:0000256" key="3">
    <source>
        <dbReference type="ARBA" id="ARBA00022989"/>
    </source>
</evidence>
<dbReference type="SMART" id="SM00752">
    <property type="entry name" value="HTTM"/>
    <property type="match status" value="1"/>
</dbReference>
<feature type="transmembrane region" description="Helical" evidence="5">
    <location>
        <begin position="102"/>
        <end position="119"/>
    </location>
</feature>
<evidence type="ECO:0000256" key="4">
    <source>
        <dbReference type="ARBA" id="ARBA00023136"/>
    </source>
</evidence>